<dbReference type="EMBL" id="BMHO01000001">
    <property type="protein sequence ID" value="GGD31187.1"/>
    <property type="molecule type" value="Genomic_DNA"/>
</dbReference>
<reference evidence="2" key="1">
    <citation type="journal article" date="2014" name="Int. J. Syst. Evol. Microbiol.">
        <title>Complete genome sequence of Corynebacterium casei LMG S-19264T (=DSM 44701T), isolated from a smear-ripened cheese.</title>
        <authorList>
            <consortium name="US DOE Joint Genome Institute (JGI-PGF)"/>
            <person name="Walter F."/>
            <person name="Albersmeier A."/>
            <person name="Kalinowski J."/>
            <person name="Ruckert C."/>
        </authorList>
    </citation>
    <scope>NUCLEOTIDE SEQUENCE</scope>
    <source>
        <strain evidence="2">CGMCC 1.15152</strain>
    </source>
</reference>
<accession>A0A916Y4R6</accession>
<proteinExistence type="predicted"/>
<comment type="caution">
    <text evidence="2">The sequence shown here is derived from an EMBL/GenBank/DDBJ whole genome shotgun (WGS) entry which is preliminary data.</text>
</comment>
<protein>
    <submittedName>
        <fullName evidence="2">Uncharacterized protein</fullName>
    </submittedName>
</protein>
<evidence type="ECO:0000313" key="2">
    <source>
        <dbReference type="EMBL" id="GGD31187.1"/>
    </source>
</evidence>
<keyword evidence="3" id="KW-1185">Reference proteome</keyword>
<name>A0A916Y4R6_9MICO</name>
<gene>
    <name evidence="2" type="ORF">GCM10010915_09340</name>
</gene>
<dbReference type="Proteomes" id="UP000633205">
    <property type="component" value="Unassembled WGS sequence"/>
</dbReference>
<organism evidence="2 3">
    <name type="scientific">Microbacterium faecale</name>
    <dbReference type="NCBI Taxonomy" id="1804630"/>
    <lineage>
        <taxon>Bacteria</taxon>
        <taxon>Bacillati</taxon>
        <taxon>Actinomycetota</taxon>
        <taxon>Actinomycetes</taxon>
        <taxon>Micrococcales</taxon>
        <taxon>Microbacteriaceae</taxon>
        <taxon>Microbacterium</taxon>
    </lineage>
</organism>
<evidence type="ECO:0000256" key="1">
    <source>
        <dbReference type="SAM" id="MobiDB-lite"/>
    </source>
</evidence>
<sequence>MAADPFEDSRVSSQPDPAGWIGPAINGTEIEVFAEVDHGAREIWIFHMMEARAHVIRRIQKAEKSERQ</sequence>
<reference evidence="2" key="2">
    <citation type="submission" date="2020-09" db="EMBL/GenBank/DDBJ databases">
        <authorList>
            <person name="Sun Q."/>
            <person name="Zhou Y."/>
        </authorList>
    </citation>
    <scope>NUCLEOTIDE SEQUENCE</scope>
    <source>
        <strain evidence="2">CGMCC 1.15152</strain>
    </source>
</reference>
<dbReference type="AlphaFoldDB" id="A0A916Y4R6"/>
<feature type="region of interest" description="Disordered" evidence="1">
    <location>
        <begin position="1"/>
        <end position="22"/>
    </location>
</feature>
<evidence type="ECO:0000313" key="3">
    <source>
        <dbReference type="Proteomes" id="UP000633205"/>
    </source>
</evidence>